<evidence type="ECO:0000259" key="1">
    <source>
        <dbReference type="PROSITE" id="PS50106"/>
    </source>
</evidence>
<dbReference type="EMBL" id="CAJNOQ010014781">
    <property type="protein sequence ID" value="CAF1348469.1"/>
    <property type="molecule type" value="Genomic_DNA"/>
</dbReference>
<evidence type="ECO:0000313" key="5">
    <source>
        <dbReference type="EMBL" id="CAF4216361.1"/>
    </source>
</evidence>
<keyword evidence="6" id="KW-1185">Reference proteome</keyword>
<dbReference type="InterPro" id="IPR001478">
    <property type="entry name" value="PDZ"/>
</dbReference>
<gene>
    <name evidence="3" type="ORF">GPM918_LOCUS30783</name>
    <name evidence="2" type="ORF">OVA965_LOCUS26852</name>
    <name evidence="5" type="ORF">SRO942_LOCUS31409</name>
    <name evidence="4" type="ORF">TMI583_LOCUS27594</name>
</gene>
<dbReference type="Gene3D" id="2.30.42.10">
    <property type="match status" value="1"/>
</dbReference>
<dbReference type="EMBL" id="CAJOBC010062987">
    <property type="protein sequence ID" value="CAF4216361.1"/>
    <property type="molecule type" value="Genomic_DNA"/>
</dbReference>
<feature type="domain" description="PDZ" evidence="1">
    <location>
        <begin position="20"/>
        <end position="74"/>
    </location>
</feature>
<dbReference type="Proteomes" id="UP000663829">
    <property type="component" value="Unassembled WGS sequence"/>
</dbReference>
<dbReference type="EMBL" id="CAJNOK010017424">
    <property type="protein sequence ID" value="CAF1263706.1"/>
    <property type="molecule type" value="Genomic_DNA"/>
</dbReference>
<dbReference type="Proteomes" id="UP000682733">
    <property type="component" value="Unassembled WGS sequence"/>
</dbReference>
<comment type="caution">
    <text evidence="3">The sequence shown here is derived from an EMBL/GenBank/DDBJ whole genome shotgun (WGS) entry which is preliminary data.</text>
</comment>
<evidence type="ECO:0000313" key="4">
    <source>
        <dbReference type="EMBL" id="CAF4070073.1"/>
    </source>
</evidence>
<dbReference type="PROSITE" id="PS50106">
    <property type="entry name" value="PDZ"/>
    <property type="match status" value="1"/>
</dbReference>
<dbReference type="InterPro" id="IPR011011">
    <property type="entry name" value="Znf_FYVE_PHD"/>
</dbReference>
<dbReference type="InterPro" id="IPR036034">
    <property type="entry name" value="PDZ_sf"/>
</dbReference>
<evidence type="ECO:0000313" key="6">
    <source>
        <dbReference type="Proteomes" id="UP000663829"/>
    </source>
</evidence>
<dbReference type="SMART" id="SM00228">
    <property type="entry name" value="PDZ"/>
    <property type="match status" value="1"/>
</dbReference>
<protein>
    <recommendedName>
        <fullName evidence="1">PDZ domain-containing protein</fullName>
    </recommendedName>
</protein>
<dbReference type="OrthoDB" id="10007415at2759"/>
<dbReference type="Pfam" id="PF00595">
    <property type="entry name" value="PDZ"/>
    <property type="match status" value="1"/>
</dbReference>
<evidence type="ECO:0000313" key="2">
    <source>
        <dbReference type="EMBL" id="CAF1263706.1"/>
    </source>
</evidence>
<sequence length="251" mass="28759">MTTTGLRLCRLHVWPNYVAFGFSVRSGDEAPHTIGTIKGGSPASTGGLKDNDVILMINGVDISEEEHETVIDLIFEARDRARTILLLVCELNEYKIERKFDLKNAIKLESPRQSPSTCVSCEKPRQVQCLHCSKFVCLNCAQKHIENVNNQIDDAQNLFNSKTDILDRIHEQTKADIEASFKSNVDKAQEKKNRHYSQLSQMIENKKQMINESSKILMNSPVDKVEQFIRQTTWELNKLNEQESFFQNLEQ</sequence>
<organism evidence="3 6">
    <name type="scientific">Didymodactylos carnosus</name>
    <dbReference type="NCBI Taxonomy" id="1234261"/>
    <lineage>
        <taxon>Eukaryota</taxon>
        <taxon>Metazoa</taxon>
        <taxon>Spiralia</taxon>
        <taxon>Gnathifera</taxon>
        <taxon>Rotifera</taxon>
        <taxon>Eurotatoria</taxon>
        <taxon>Bdelloidea</taxon>
        <taxon>Philodinida</taxon>
        <taxon>Philodinidae</taxon>
        <taxon>Didymodactylos</taxon>
    </lineage>
</organism>
<dbReference type="AlphaFoldDB" id="A0A815H7J8"/>
<dbReference type="SUPFAM" id="SSF57903">
    <property type="entry name" value="FYVE/PHD zinc finger"/>
    <property type="match status" value="1"/>
</dbReference>
<dbReference type="Proteomes" id="UP000681722">
    <property type="component" value="Unassembled WGS sequence"/>
</dbReference>
<accession>A0A815H7J8</accession>
<proteinExistence type="predicted"/>
<name>A0A815H7J8_9BILA</name>
<reference evidence="3" key="1">
    <citation type="submission" date="2021-02" db="EMBL/GenBank/DDBJ databases">
        <authorList>
            <person name="Nowell W R."/>
        </authorList>
    </citation>
    <scope>NUCLEOTIDE SEQUENCE</scope>
</reference>
<dbReference type="SUPFAM" id="SSF50156">
    <property type="entry name" value="PDZ domain-like"/>
    <property type="match status" value="1"/>
</dbReference>
<dbReference type="Proteomes" id="UP000677228">
    <property type="component" value="Unassembled WGS sequence"/>
</dbReference>
<evidence type="ECO:0000313" key="3">
    <source>
        <dbReference type="EMBL" id="CAF1348469.1"/>
    </source>
</evidence>
<dbReference type="EMBL" id="CAJOBA010038981">
    <property type="protein sequence ID" value="CAF4070073.1"/>
    <property type="molecule type" value="Genomic_DNA"/>
</dbReference>